<evidence type="ECO:0000256" key="6">
    <source>
        <dbReference type="ARBA" id="ARBA00023187"/>
    </source>
</evidence>
<dbReference type="Proteomes" id="UP000031516">
    <property type="component" value="Unassembled WGS sequence"/>
</dbReference>
<feature type="domain" description="Phosphatase PP2A regulatory subunit A/Splicing factor 3B subunit 1-like HEAT repeat" evidence="11">
    <location>
        <begin position="745"/>
        <end position="823"/>
    </location>
</feature>
<evidence type="ECO:0000256" key="8">
    <source>
        <dbReference type="ARBA" id="ARBA00038332"/>
    </source>
</evidence>
<dbReference type="Pfam" id="PF22646">
    <property type="entry name" value="PPP2R1A-like_HEAT"/>
    <property type="match status" value="1"/>
</dbReference>
<feature type="repeat" description="HEAT" evidence="9">
    <location>
        <begin position="338"/>
        <end position="383"/>
    </location>
</feature>
<feature type="region of interest" description="Disordered" evidence="10">
    <location>
        <begin position="59"/>
        <end position="96"/>
    </location>
</feature>
<keyword evidence="6" id="KW-0508">mRNA splicing</keyword>
<accession>A0A0A8KZ08</accession>
<dbReference type="Gene3D" id="1.25.10.10">
    <property type="entry name" value="Leucine-rich Repeat Variant"/>
    <property type="match status" value="3"/>
</dbReference>
<dbReference type="InterPro" id="IPR038737">
    <property type="entry name" value="SF3b_su1-like"/>
</dbReference>
<keyword evidence="4" id="KW-0747">Spliceosome</keyword>
<evidence type="ECO:0000259" key="11">
    <source>
        <dbReference type="Pfam" id="PF22646"/>
    </source>
</evidence>
<dbReference type="EMBL" id="CCBQ010000004">
    <property type="protein sequence ID" value="CDO91940.1"/>
    <property type="molecule type" value="Genomic_DNA"/>
</dbReference>
<dbReference type="GO" id="GO:0003729">
    <property type="term" value="F:mRNA binding"/>
    <property type="evidence" value="ECO:0007669"/>
    <property type="project" value="InterPro"/>
</dbReference>
<keyword evidence="7" id="KW-0539">Nucleus</keyword>
<gene>
    <name evidence="12" type="ORF">KLDO_g270</name>
</gene>
<evidence type="ECO:0000256" key="5">
    <source>
        <dbReference type="ARBA" id="ARBA00022737"/>
    </source>
</evidence>
<keyword evidence="3" id="KW-0507">mRNA processing</keyword>
<dbReference type="PROSITE" id="PS50077">
    <property type="entry name" value="HEAT_REPEAT"/>
    <property type="match status" value="1"/>
</dbReference>
<dbReference type="GO" id="GO:0005681">
    <property type="term" value="C:spliceosomal complex"/>
    <property type="evidence" value="ECO:0007669"/>
    <property type="project" value="UniProtKB-KW"/>
</dbReference>
<dbReference type="InterPro" id="IPR011989">
    <property type="entry name" value="ARM-like"/>
</dbReference>
<dbReference type="SUPFAM" id="SSF48371">
    <property type="entry name" value="ARM repeat"/>
    <property type="match status" value="1"/>
</dbReference>
<evidence type="ECO:0000256" key="7">
    <source>
        <dbReference type="ARBA" id="ARBA00023242"/>
    </source>
</evidence>
<evidence type="ECO:0000256" key="2">
    <source>
        <dbReference type="ARBA" id="ARBA00005754"/>
    </source>
</evidence>
<evidence type="ECO:0000313" key="13">
    <source>
        <dbReference type="Proteomes" id="UP000031516"/>
    </source>
</evidence>
<feature type="compositionally biased region" description="Basic and acidic residues" evidence="10">
    <location>
        <begin position="59"/>
        <end position="68"/>
    </location>
</feature>
<protein>
    <submittedName>
        <fullName evidence="12">WGS project CCBQ000000000 data, contig 00107</fullName>
    </submittedName>
</protein>
<dbReference type="GO" id="GO:0000245">
    <property type="term" value="P:spliceosomal complex assembly"/>
    <property type="evidence" value="ECO:0007669"/>
    <property type="project" value="InterPro"/>
</dbReference>
<comment type="similarity">
    <text evidence="2">Belongs to the SF3B1 family.</text>
</comment>
<comment type="subcellular location">
    <subcellularLocation>
        <location evidence="1">Nucleus</location>
    </subcellularLocation>
</comment>
<evidence type="ECO:0000256" key="1">
    <source>
        <dbReference type="ARBA" id="ARBA00004123"/>
    </source>
</evidence>
<evidence type="ECO:0000256" key="4">
    <source>
        <dbReference type="ARBA" id="ARBA00022728"/>
    </source>
</evidence>
<comment type="similarity">
    <text evidence="8">Belongs to the phosphatase 2A regulatory subunit A family.</text>
</comment>
<dbReference type="InterPro" id="IPR021133">
    <property type="entry name" value="HEAT_type_2"/>
</dbReference>
<dbReference type="AlphaFoldDB" id="A0A0A8KZ08"/>
<keyword evidence="13" id="KW-1185">Reference proteome</keyword>
<feature type="region of interest" description="Disordered" evidence="10">
    <location>
        <begin position="1"/>
        <end position="25"/>
    </location>
</feature>
<name>A0A0A8KZ08_9SACH</name>
<evidence type="ECO:0000256" key="3">
    <source>
        <dbReference type="ARBA" id="ARBA00022664"/>
    </source>
</evidence>
<dbReference type="PANTHER" id="PTHR12097">
    <property type="entry name" value="SPLICING FACTOR 3B, SUBUNIT 1-RELATED"/>
    <property type="match status" value="1"/>
</dbReference>
<evidence type="ECO:0000256" key="10">
    <source>
        <dbReference type="SAM" id="MobiDB-lite"/>
    </source>
</evidence>
<proteinExistence type="inferred from homology"/>
<reference evidence="12 13" key="1">
    <citation type="submission" date="2014-03" db="EMBL/GenBank/DDBJ databases">
        <title>The genome of Kluyveromyces dobzhanskii.</title>
        <authorList>
            <person name="Nystedt B."/>
            <person name="Astrom S."/>
        </authorList>
    </citation>
    <scope>NUCLEOTIDE SEQUENCE [LARGE SCALE GENOMIC DNA]</scope>
    <source>
        <strain evidence="12 13">CBS 2104</strain>
    </source>
</reference>
<dbReference type="InterPro" id="IPR016024">
    <property type="entry name" value="ARM-type_fold"/>
</dbReference>
<evidence type="ECO:0000256" key="9">
    <source>
        <dbReference type="PROSITE-ProRule" id="PRU00103"/>
    </source>
</evidence>
<comment type="caution">
    <text evidence="12">The sequence shown here is derived from an EMBL/GenBank/DDBJ whole genome shotgun (WGS) entry which is preliminary data.</text>
</comment>
<dbReference type="OrthoDB" id="438939at2759"/>
<organism evidence="12 13">
    <name type="scientific">Kluyveromyces dobzhanskii CBS 2104</name>
    <dbReference type="NCBI Taxonomy" id="1427455"/>
    <lineage>
        <taxon>Eukaryota</taxon>
        <taxon>Fungi</taxon>
        <taxon>Dikarya</taxon>
        <taxon>Ascomycota</taxon>
        <taxon>Saccharomycotina</taxon>
        <taxon>Saccharomycetes</taxon>
        <taxon>Saccharomycetales</taxon>
        <taxon>Saccharomycetaceae</taxon>
        <taxon>Kluyveromyces</taxon>
    </lineage>
</organism>
<keyword evidence="5" id="KW-0677">Repeat</keyword>
<dbReference type="InterPro" id="IPR054573">
    <property type="entry name" value="PP2A/SF3B1-like_HEAT"/>
</dbReference>
<evidence type="ECO:0000313" key="12">
    <source>
        <dbReference type="EMBL" id="CDO91940.1"/>
    </source>
</evidence>
<feature type="compositionally biased region" description="Basic and acidic residues" evidence="10">
    <location>
        <begin position="1"/>
        <end position="13"/>
    </location>
</feature>
<sequence>MKGIKLEKSDQRHALTGQYTAPKDILQSTTGNCEAYDELAANQMQRSLYNKQSEYQKRRFGRTLDGKTDGIQQEEQDLKRRKTEKDEDEEETPDSYMMPRTSQHVITELSENVITDVPGVPNLQFFKPSDKQHFELLFDERSAEDMTEEERKRKQVLKWVLRIKNGLPTSRKIAFKALTRKAPSFGAPLLLDSILPILLDKSIEDQEHQLMLKLIDRILFQLQDVVKPYTHKLLVVLCPMLVDAVPLTRATGRDIIATLSKAVGLPTMIYSMRPDLDHEDEYVRNTTARAMAVVSKTFGANQLLPFLRLVCRSKKSWKARHTGIKVVQQLAILLGIGILPHLSDLIECIETGFQDEHPPVRIIAAQTVSSLAQSCQPYGIERFNPVLEPLWRGIKYNRGRELAAFLKALGFLIPLMDSEYASYYTEEVMKIIKRELTSPNDEMKKTVLFVIQKCAAANGVTPQYLRQELAPDFFKQFWVRRIALDRQLNSIVTYTTVVLADKVGASFTLEKLLYPLKDESEPFRTMGAYAVSRVVKAMGMNDVDDRLEARLLDALLIAFQDQTNGDRVIYTSIGNVAKSLGTRMKPYIGPVSSVILEHLKHRKPLVRTHAANLCTLLIPVFKTCGEVALINKFSIILFESLGEVYPEVLAAIIFAMDKAAQQIKLTELQPPPNQILPTLTPILRNNHPLVQESTVRLVGRIAKRGPEYVSPKEWMRICSELLEMLKSPVKSIRRAANTTFGYIAKAIGPQDVLVTLLNNLKVQERQLRVCTSVAIGIVAKTCGPYVVIPALMNEYRTPDTNVQNGILKALVFMLEYIGPMSKDYVYPLVPLLQDALTDRDLVHRQTAATCIKNLAVNCSGAGVEDAFIHFINLLIPNVFETSPHVISRILEGLDGLRVALGPGVFMNYAWGGLFHPAKNVRTAYWKLFDAAYVAQPDSLVPYYPVNDVEELGLVL</sequence>